<organism evidence="2 3">
    <name type="scientific">Seminavis robusta</name>
    <dbReference type="NCBI Taxonomy" id="568900"/>
    <lineage>
        <taxon>Eukaryota</taxon>
        <taxon>Sar</taxon>
        <taxon>Stramenopiles</taxon>
        <taxon>Ochrophyta</taxon>
        <taxon>Bacillariophyta</taxon>
        <taxon>Bacillariophyceae</taxon>
        <taxon>Bacillariophycidae</taxon>
        <taxon>Naviculales</taxon>
        <taxon>Naviculaceae</taxon>
        <taxon>Seminavis</taxon>
    </lineage>
</organism>
<dbReference type="EMBL" id="CAICTM010001018">
    <property type="protein sequence ID" value="CAB9519475.1"/>
    <property type="molecule type" value="Genomic_DNA"/>
</dbReference>
<accession>A0A9N8HNW9</accession>
<evidence type="ECO:0000256" key="1">
    <source>
        <dbReference type="SAM" id="MobiDB-lite"/>
    </source>
</evidence>
<evidence type="ECO:0000313" key="2">
    <source>
        <dbReference type="EMBL" id="CAB9519475.1"/>
    </source>
</evidence>
<reference evidence="2" key="1">
    <citation type="submission" date="2020-06" db="EMBL/GenBank/DDBJ databases">
        <authorList>
            <consortium name="Plant Systems Biology data submission"/>
        </authorList>
    </citation>
    <scope>NUCLEOTIDE SEQUENCE</scope>
    <source>
        <strain evidence="2">D6</strain>
    </source>
</reference>
<feature type="compositionally biased region" description="Polar residues" evidence="1">
    <location>
        <begin position="187"/>
        <end position="203"/>
    </location>
</feature>
<evidence type="ECO:0000313" key="3">
    <source>
        <dbReference type="Proteomes" id="UP001153069"/>
    </source>
</evidence>
<dbReference type="AlphaFoldDB" id="A0A9N8HNW9"/>
<keyword evidence="3" id="KW-1185">Reference proteome</keyword>
<comment type="caution">
    <text evidence="2">The sequence shown here is derived from an EMBL/GenBank/DDBJ whole genome shotgun (WGS) entry which is preliminary data.</text>
</comment>
<protein>
    <submittedName>
        <fullName evidence="2">Uncharacterized protein</fullName>
    </submittedName>
</protein>
<name>A0A9N8HNW9_9STRA</name>
<dbReference type="Proteomes" id="UP001153069">
    <property type="component" value="Unassembled WGS sequence"/>
</dbReference>
<proteinExistence type="predicted"/>
<feature type="region of interest" description="Disordered" evidence="1">
    <location>
        <begin position="1"/>
        <end position="31"/>
    </location>
</feature>
<feature type="region of interest" description="Disordered" evidence="1">
    <location>
        <begin position="181"/>
        <end position="205"/>
    </location>
</feature>
<gene>
    <name evidence="2" type="ORF">SEMRO_1020_G232080.1</name>
</gene>
<sequence length="241" mass="25960">MTERDSHQEQQSSSSSTGWGLSGLTGNKKEDDSLSSKAIEFARTIRTHIADSPHKVVEAPYVPHGFLEGAEVGCMTYFLLKPIGNGFMGLVTGSPQLRGASRPIGLVVTIGQLMVGAQMALYAAVRKGSYTWLSTLEEVATSTTTTTESSDDNDWKHKAIMADALCRDPLMASIQQQILAMTQQQQEGSQATSTTNEAGSTPSVKDWVLDADKVVTDQLIRTVAACNQRNSPSSQGNTEFQ</sequence>
<feature type="compositionally biased region" description="Low complexity" evidence="1">
    <location>
        <begin position="12"/>
        <end position="26"/>
    </location>
</feature>